<protein>
    <recommendedName>
        <fullName evidence="3">XRE family transcriptional regulator</fullName>
    </recommendedName>
</protein>
<evidence type="ECO:0000313" key="1">
    <source>
        <dbReference type="EMBL" id="KIZ17624.1"/>
    </source>
</evidence>
<keyword evidence="2" id="KW-1185">Reference proteome</keyword>
<evidence type="ECO:0008006" key="3">
    <source>
        <dbReference type="Google" id="ProtNLM"/>
    </source>
</evidence>
<dbReference type="GO" id="GO:0003677">
    <property type="term" value="F:DNA binding"/>
    <property type="evidence" value="ECO:0007669"/>
    <property type="project" value="InterPro"/>
</dbReference>
<reference evidence="1 2" key="1">
    <citation type="submission" date="2014-09" db="EMBL/GenBank/DDBJ databases">
        <title>Draft genome sequence of Streptomyces natalensis ATCC 27448, producer of the antifungal pimaricin.</title>
        <authorList>
            <person name="Mendes M.V."/>
            <person name="Beites T."/>
            <person name="Pires S."/>
            <person name="Santos C.L."/>
            <person name="Moradas-Ferreira P."/>
        </authorList>
    </citation>
    <scope>NUCLEOTIDE SEQUENCE [LARGE SCALE GENOMIC DNA]</scope>
    <source>
        <strain evidence="1 2">ATCC 27448</strain>
    </source>
</reference>
<dbReference type="RefSeq" id="WP_030067700.1">
    <property type="nucleotide sequence ID" value="NZ_JRKI01000018.1"/>
</dbReference>
<dbReference type="Gene3D" id="1.10.260.40">
    <property type="entry name" value="lambda repressor-like DNA-binding domains"/>
    <property type="match status" value="1"/>
</dbReference>
<sequence>MNTASDDASGVWLASTVRGLLEEKYGRGNVPSVRKLTQLIREANGSATISHGHVHNILRGEAPNITDKTREMLACFFAVPPDRLVPPGARPVTGTDRRLEALAFRFSSLKPDELRAIEKAIQMVKEERDGAAG</sequence>
<accession>A0A0D7CN00</accession>
<gene>
    <name evidence="1" type="ORF">SNA_14225</name>
</gene>
<dbReference type="InterPro" id="IPR010982">
    <property type="entry name" value="Lambda_DNA-bd_dom_sf"/>
</dbReference>
<organism evidence="1 2">
    <name type="scientific">Streptomyces natalensis ATCC 27448</name>
    <dbReference type="NCBI Taxonomy" id="1240678"/>
    <lineage>
        <taxon>Bacteria</taxon>
        <taxon>Bacillati</taxon>
        <taxon>Actinomycetota</taxon>
        <taxon>Actinomycetes</taxon>
        <taxon>Kitasatosporales</taxon>
        <taxon>Streptomycetaceae</taxon>
        <taxon>Streptomyces</taxon>
    </lineage>
</organism>
<dbReference type="AlphaFoldDB" id="A0A0D7CN00"/>
<dbReference type="EMBL" id="JRKI01000018">
    <property type="protein sequence ID" value="KIZ17624.1"/>
    <property type="molecule type" value="Genomic_DNA"/>
</dbReference>
<comment type="caution">
    <text evidence="1">The sequence shown here is derived from an EMBL/GenBank/DDBJ whole genome shotgun (WGS) entry which is preliminary data.</text>
</comment>
<dbReference type="PATRIC" id="fig|1240678.4.peg.2986"/>
<proteinExistence type="predicted"/>
<evidence type="ECO:0000313" key="2">
    <source>
        <dbReference type="Proteomes" id="UP000032458"/>
    </source>
</evidence>
<name>A0A0D7CN00_9ACTN</name>
<dbReference type="Proteomes" id="UP000032458">
    <property type="component" value="Unassembled WGS sequence"/>
</dbReference>